<accession>A0A0S4JQL1</accession>
<dbReference type="OrthoDB" id="277887at2759"/>
<evidence type="ECO:0000256" key="2">
    <source>
        <dbReference type="SAM" id="MobiDB-lite"/>
    </source>
</evidence>
<evidence type="ECO:0000256" key="1">
    <source>
        <dbReference type="SAM" id="Coils"/>
    </source>
</evidence>
<evidence type="ECO:0000313" key="3">
    <source>
        <dbReference type="EMBL" id="CUG92504.1"/>
    </source>
</evidence>
<sequence length="205" mass="22995">MYQAPDASRMYQELQNRTLASSDRERALEQKRAALAILRTQVNGVSEAVQSGKRSLRADQQEFADKKRSVDEKVQSKQNHNNSQKERLAHVLQQEELLQQQIASTNAAIDASRQAIDKKQRESNALAEAEERLTKVKLQIEEDGNTLFQVGQRIERHEAATMKRHNFLTESLPAFPLAQVSLPGSAGGLESTATESIILIDDSRM</sequence>
<evidence type="ECO:0000313" key="4">
    <source>
        <dbReference type="Proteomes" id="UP000051952"/>
    </source>
</evidence>
<keyword evidence="1" id="KW-0175">Coiled coil</keyword>
<dbReference type="OMA" id="EREPHYW"/>
<proteinExistence type="predicted"/>
<gene>
    <name evidence="3" type="ORF">BSAL_37635</name>
</gene>
<dbReference type="AlphaFoldDB" id="A0A0S4JQL1"/>
<dbReference type="Proteomes" id="UP000051952">
    <property type="component" value="Unassembled WGS sequence"/>
</dbReference>
<dbReference type="EMBL" id="CYKH01002045">
    <property type="protein sequence ID" value="CUG92504.1"/>
    <property type="molecule type" value="Genomic_DNA"/>
</dbReference>
<feature type="coiled-coil region" evidence="1">
    <location>
        <begin position="102"/>
        <end position="146"/>
    </location>
</feature>
<reference evidence="4" key="1">
    <citation type="submission" date="2015-09" db="EMBL/GenBank/DDBJ databases">
        <authorList>
            <consortium name="Pathogen Informatics"/>
        </authorList>
    </citation>
    <scope>NUCLEOTIDE SEQUENCE [LARGE SCALE GENOMIC DNA]</scope>
    <source>
        <strain evidence="4">Lake Konstanz</strain>
    </source>
</reference>
<protein>
    <submittedName>
        <fullName evidence="3">Uncharacterized protein</fullName>
    </submittedName>
</protein>
<organism evidence="3 4">
    <name type="scientific">Bodo saltans</name>
    <name type="common">Flagellated protozoan</name>
    <dbReference type="NCBI Taxonomy" id="75058"/>
    <lineage>
        <taxon>Eukaryota</taxon>
        <taxon>Discoba</taxon>
        <taxon>Euglenozoa</taxon>
        <taxon>Kinetoplastea</taxon>
        <taxon>Metakinetoplastina</taxon>
        <taxon>Eubodonida</taxon>
        <taxon>Bodonidae</taxon>
        <taxon>Bodo</taxon>
    </lineage>
</organism>
<feature type="compositionally biased region" description="Basic and acidic residues" evidence="2">
    <location>
        <begin position="56"/>
        <end position="75"/>
    </location>
</feature>
<keyword evidence="4" id="KW-1185">Reference proteome</keyword>
<name>A0A0S4JQL1_BODSA</name>
<dbReference type="VEuPathDB" id="TriTrypDB:BSAL_37635"/>
<feature type="region of interest" description="Disordered" evidence="2">
    <location>
        <begin position="48"/>
        <end position="86"/>
    </location>
</feature>